<reference evidence="2" key="1">
    <citation type="journal article" date="2024" name="Int. J. Syst. Evol. Microbiol.">
        <title>Methylomarinovum tepidoasis sp. nov., a moderately thermophilic methanotroph of the family Methylothermaceae isolated from a deep-sea hydrothermal field.</title>
        <authorList>
            <person name="Hirayama H."/>
            <person name="Takaki Y."/>
            <person name="Abe M."/>
            <person name="Miyazaki M."/>
            <person name="Uematsu K."/>
            <person name="Matsui Y."/>
            <person name="Takai K."/>
        </authorList>
    </citation>
    <scope>NUCLEOTIDE SEQUENCE [LARGE SCALE GENOMIC DNA]</scope>
    <source>
        <strain evidence="2">IT-9</strain>
    </source>
</reference>
<evidence type="ECO:0000313" key="2">
    <source>
        <dbReference type="Proteomes" id="UP001321825"/>
    </source>
</evidence>
<dbReference type="AlphaFoldDB" id="A0AAU9CPY9"/>
<sequence>MMTLFLVTFAVIAVIVGIMAIGVMFGRPAIKGSCGGVGGGECLCARGKKGCDTGLPGDAKKDSLQA</sequence>
<accession>A0AAU9CPY9</accession>
<dbReference type="EMBL" id="AP024714">
    <property type="protein sequence ID" value="BCX82013.1"/>
    <property type="molecule type" value="Genomic_DNA"/>
</dbReference>
<protein>
    <recommendedName>
        <fullName evidence="3">(Na+)-NQR maturation NqrM</fullName>
    </recommendedName>
</protein>
<keyword evidence="2" id="KW-1185">Reference proteome</keyword>
<evidence type="ECO:0000313" key="1">
    <source>
        <dbReference type="EMBL" id="BCX82013.1"/>
    </source>
</evidence>
<dbReference type="KEGG" id="mcau:MIT9_P1595"/>
<dbReference type="RefSeq" id="WP_422880172.1">
    <property type="nucleotide sequence ID" value="NZ_AP024714.1"/>
</dbReference>
<dbReference type="Proteomes" id="UP001321825">
    <property type="component" value="Chromosome"/>
</dbReference>
<gene>
    <name evidence="1" type="ORF">MIT9_P1595</name>
</gene>
<evidence type="ECO:0008006" key="3">
    <source>
        <dbReference type="Google" id="ProtNLM"/>
    </source>
</evidence>
<organism evidence="1 2">
    <name type="scientific">Methylomarinovum caldicuralii</name>
    <dbReference type="NCBI Taxonomy" id="438856"/>
    <lineage>
        <taxon>Bacteria</taxon>
        <taxon>Pseudomonadati</taxon>
        <taxon>Pseudomonadota</taxon>
        <taxon>Gammaproteobacteria</taxon>
        <taxon>Methylococcales</taxon>
        <taxon>Methylothermaceae</taxon>
        <taxon>Methylomarinovum</taxon>
    </lineage>
</organism>
<name>A0AAU9CPY9_9GAMM</name>
<proteinExistence type="predicted"/>